<dbReference type="SUPFAM" id="SSF64268">
    <property type="entry name" value="PX domain"/>
    <property type="match status" value="1"/>
</dbReference>
<comment type="subcellular location">
    <subcellularLocation>
        <location evidence="2">Cytoplasm</location>
    </subcellularLocation>
    <subcellularLocation>
        <location evidence="1">Membrane</location>
        <topology evidence="1">Peripheral membrane protein</topology>
        <orientation evidence="1">Cytoplasmic side</orientation>
    </subcellularLocation>
</comment>
<dbReference type="GO" id="GO:0006623">
    <property type="term" value="P:protein targeting to vacuole"/>
    <property type="evidence" value="ECO:0007669"/>
    <property type="project" value="TreeGrafter"/>
</dbReference>
<keyword evidence="9" id="KW-0175">Coiled coil</keyword>
<sequence length="705" mass="77749">MFNAPRQSTQRYSSTSSIPNGLGSGSFTGENPLLSSVYDGLDPWSTAPSPELPAPSMAASVAAAGPPSAFGAVISDSTAPPFYHKAFAAVDTTLTGEISVGALSRVLLTSGVSASTIDRIVNLVSSRPRVSKYEFFVALALVALAQSGKDLSIEQVVSLASQNAIPVPKLDLDTITPSTSALTAPAVDRPIAPKPIRAVSNQPAFNDDPWSAAPPYSLPGGTSTVTNGVPSNVSGTGMPKDWWRRQERVQVKLLGPQGFILNRYMVYEINSDRGSPVQRRYSEFAFLWDCLVHRYPFRILHNLPPKRVGADESFLEQRRRGLQRFLNYVVNHPIIKDDGFLSVFLTEPSLEQWRKHNAVNMDEESSSRRIDQVEEMSIPRDLEDKLSVIRAKIGPQIEHWQKICILADRIVKRREAAAVRNPHALFKRSFLSTYLTPNLTPTPVRSVSSGSSNASLPPSPRSVASSIPNLSASIVGTFASPAPLLGSARPDGAADGGYYTSYYDNPQADLSRLTITLNALNEVNEQCWRGDDCELCDGVRGGLQQVSGHVMKQAEELDQRARLMSTQTLEALKTQRDLYIATRELLIRHDRLSGDNVDRLKKRIETTQSKLEGIRVAAKDGWQDEVDKLSNAVERDQATIASLMNRRVFIRHSMWHELRVVLHNRENALLTQTVRDFARDESAFAEISASNWQSLAESVENMPYE</sequence>
<reference evidence="12 13" key="1">
    <citation type="submission" date="2015-04" db="EMBL/GenBank/DDBJ databases">
        <title>Complete genome sequence of Schizopora paradoxa KUC8140, a cosmopolitan wood degrader in East Asia.</title>
        <authorList>
            <consortium name="DOE Joint Genome Institute"/>
            <person name="Min B."/>
            <person name="Park H."/>
            <person name="Jang Y."/>
            <person name="Kim J.-J."/>
            <person name="Kim K.H."/>
            <person name="Pangilinan J."/>
            <person name="Lipzen A."/>
            <person name="Riley R."/>
            <person name="Grigoriev I.V."/>
            <person name="Spatafora J.W."/>
            <person name="Choi I.-G."/>
        </authorList>
    </citation>
    <scope>NUCLEOTIDE SEQUENCE [LARGE SCALE GENOMIC DNA]</scope>
    <source>
        <strain evidence="12 13">KUC8140</strain>
    </source>
</reference>
<dbReference type="EMBL" id="KQ085972">
    <property type="protein sequence ID" value="KLO12721.1"/>
    <property type="molecule type" value="Genomic_DNA"/>
</dbReference>
<feature type="region of interest" description="Disordered" evidence="10">
    <location>
        <begin position="1"/>
        <end position="24"/>
    </location>
</feature>
<comment type="similarity">
    <text evidence="3">Belongs to the sorting nexin family.</text>
</comment>
<dbReference type="OrthoDB" id="10064318at2759"/>
<dbReference type="InterPro" id="IPR011992">
    <property type="entry name" value="EF-hand-dom_pair"/>
</dbReference>
<feature type="coiled-coil region" evidence="9">
    <location>
        <begin position="597"/>
        <end position="646"/>
    </location>
</feature>
<dbReference type="GO" id="GO:0042147">
    <property type="term" value="P:retrograde transport, endosome to Golgi"/>
    <property type="evidence" value="ECO:0007669"/>
    <property type="project" value="InterPro"/>
</dbReference>
<feature type="compositionally biased region" description="Low complexity" evidence="10">
    <location>
        <begin position="442"/>
        <end position="456"/>
    </location>
</feature>
<gene>
    <name evidence="12" type="ORF">SCHPADRAFT_997931</name>
</gene>
<keyword evidence="5" id="KW-0813">Transport</keyword>
<name>A0A0H2S795_9AGAM</name>
<dbReference type="Gene3D" id="3.30.1520.10">
    <property type="entry name" value="Phox-like domain"/>
    <property type="match status" value="1"/>
</dbReference>
<evidence type="ECO:0000313" key="12">
    <source>
        <dbReference type="EMBL" id="KLO12721.1"/>
    </source>
</evidence>
<dbReference type="STRING" id="27342.A0A0H2S795"/>
<accession>A0A0H2S795</accession>
<dbReference type="Proteomes" id="UP000053477">
    <property type="component" value="Unassembled WGS sequence"/>
</dbReference>
<dbReference type="AlphaFoldDB" id="A0A0H2S795"/>
<keyword evidence="13" id="KW-1185">Reference proteome</keyword>
<evidence type="ECO:0000256" key="8">
    <source>
        <dbReference type="ARBA" id="ARBA00023136"/>
    </source>
</evidence>
<evidence type="ECO:0000256" key="7">
    <source>
        <dbReference type="ARBA" id="ARBA00022927"/>
    </source>
</evidence>
<feature type="domain" description="PX" evidence="11">
    <location>
        <begin position="245"/>
        <end position="351"/>
    </location>
</feature>
<dbReference type="Pfam" id="PF19566">
    <property type="entry name" value="Snx8_BAR_dom"/>
    <property type="match status" value="1"/>
</dbReference>
<evidence type="ECO:0000256" key="1">
    <source>
        <dbReference type="ARBA" id="ARBA00004287"/>
    </source>
</evidence>
<dbReference type="Pfam" id="PF00787">
    <property type="entry name" value="PX"/>
    <property type="match status" value="1"/>
</dbReference>
<evidence type="ECO:0000256" key="5">
    <source>
        <dbReference type="ARBA" id="ARBA00022448"/>
    </source>
</evidence>
<proteinExistence type="inferred from homology"/>
<dbReference type="GO" id="GO:0032266">
    <property type="term" value="F:phosphatidylinositol-3-phosphate binding"/>
    <property type="evidence" value="ECO:0007669"/>
    <property type="project" value="TreeGrafter"/>
</dbReference>
<feature type="region of interest" description="Disordered" evidence="10">
    <location>
        <begin position="442"/>
        <end position="462"/>
    </location>
</feature>
<dbReference type="InParanoid" id="A0A0H2S795"/>
<dbReference type="InterPro" id="IPR028662">
    <property type="entry name" value="SNX8/Mvp1"/>
</dbReference>
<dbReference type="PROSITE" id="PS50195">
    <property type="entry name" value="PX"/>
    <property type="match status" value="1"/>
</dbReference>
<dbReference type="InterPro" id="IPR045734">
    <property type="entry name" value="Snx8_BAR_dom"/>
</dbReference>
<dbReference type="GO" id="GO:0016020">
    <property type="term" value="C:membrane"/>
    <property type="evidence" value="ECO:0007669"/>
    <property type="project" value="UniProtKB-SubCell"/>
</dbReference>
<evidence type="ECO:0000256" key="3">
    <source>
        <dbReference type="ARBA" id="ARBA00010883"/>
    </source>
</evidence>
<evidence type="ECO:0000256" key="10">
    <source>
        <dbReference type="SAM" id="MobiDB-lite"/>
    </source>
</evidence>
<evidence type="ECO:0000256" key="2">
    <source>
        <dbReference type="ARBA" id="ARBA00004496"/>
    </source>
</evidence>
<dbReference type="SMART" id="SM00312">
    <property type="entry name" value="PX"/>
    <property type="match status" value="1"/>
</dbReference>
<evidence type="ECO:0000259" key="11">
    <source>
        <dbReference type="PROSITE" id="PS50195"/>
    </source>
</evidence>
<dbReference type="InterPro" id="IPR036871">
    <property type="entry name" value="PX_dom_sf"/>
</dbReference>
<dbReference type="Gene3D" id="1.10.238.10">
    <property type="entry name" value="EF-hand"/>
    <property type="match status" value="1"/>
</dbReference>
<organism evidence="12 13">
    <name type="scientific">Schizopora paradoxa</name>
    <dbReference type="NCBI Taxonomy" id="27342"/>
    <lineage>
        <taxon>Eukaryota</taxon>
        <taxon>Fungi</taxon>
        <taxon>Dikarya</taxon>
        <taxon>Basidiomycota</taxon>
        <taxon>Agaricomycotina</taxon>
        <taxon>Agaricomycetes</taxon>
        <taxon>Hymenochaetales</taxon>
        <taxon>Schizoporaceae</taxon>
        <taxon>Schizopora</taxon>
    </lineage>
</organism>
<dbReference type="SUPFAM" id="SSF47473">
    <property type="entry name" value="EF-hand"/>
    <property type="match status" value="1"/>
</dbReference>
<dbReference type="GO" id="GO:0005768">
    <property type="term" value="C:endosome"/>
    <property type="evidence" value="ECO:0007669"/>
    <property type="project" value="TreeGrafter"/>
</dbReference>
<dbReference type="PANTHER" id="PTHR47554">
    <property type="entry name" value="SORTING NEXIN MVP1"/>
    <property type="match status" value="1"/>
</dbReference>
<feature type="compositionally biased region" description="Low complexity" evidence="10">
    <location>
        <begin position="1"/>
        <end position="17"/>
    </location>
</feature>
<evidence type="ECO:0000256" key="6">
    <source>
        <dbReference type="ARBA" id="ARBA00022490"/>
    </source>
</evidence>
<keyword evidence="7" id="KW-0653">Protein transport</keyword>
<dbReference type="PANTHER" id="PTHR47554:SF1">
    <property type="entry name" value="SORTING NEXIN MVP1"/>
    <property type="match status" value="1"/>
</dbReference>
<dbReference type="GO" id="GO:0005829">
    <property type="term" value="C:cytosol"/>
    <property type="evidence" value="ECO:0007669"/>
    <property type="project" value="GOC"/>
</dbReference>
<keyword evidence="6" id="KW-0963">Cytoplasm</keyword>
<evidence type="ECO:0000256" key="4">
    <source>
        <dbReference type="ARBA" id="ARBA00014268"/>
    </source>
</evidence>
<evidence type="ECO:0000256" key="9">
    <source>
        <dbReference type="SAM" id="Coils"/>
    </source>
</evidence>
<protein>
    <recommendedName>
        <fullName evidence="4">Sorting nexin MVP1</fullName>
    </recommendedName>
</protein>
<keyword evidence="8" id="KW-0472">Membrane</keyword>
<evidence type="ECO:0000313" key="13">
    <source>
        <dbReference type="Proteomes" id="UP000053477"/>
    </source>
</evidence>
<dbReference type="InterPro" id="IPR001683">
    <property type="entry name" value="PX_dom"/>
</dbReference>